<gene>
    <name evidence="1" type="ORF">LCGC14_2806320</name>
</gene>
<dbReference type="EMBL" id="LAZR01052804">
    <property type="protein sequence ID" value="KKK82143.1"/>
    <property type="molecule type" value="Genomic_DNA"/>
</dbReference>
<reference evidence="1" key="1">
    <citation type="journal article" date="2015" name="Nature">
        <title>Complex archaea that bridge the gap between prokaryotes and eukaryotes.</title>
        <authorList>
            <person name="Spang A."/>
            <person name="Saw J.H."/>
            <person name="Jorgensen S.L."/>
            <person name="Zaremba-Niedzwiedzka K."/>
            <person name="Martijn J."/>
            <person name="Lind A.E."/>
            <person name="van Eijk R."/>
            <person name="Schleper C."/>
            <person name="Guy L."/>
            <person name="Ettema T.J."/>
        </authorList>
    </citation>
    <scope>NUCLEOTIDE SEQUENCE</scope>
</reference>
<evidence type="ECO:0000313" key="1">
    <source>
        <dbReference type="EMBL" id="KKK82143.1"/>
    </source>
</evidence>
<comment type="caution">
    <text evidence="1">The sequence shown here is derived from an EMBL/GenBank/DDBJ whole genome shotgun (WGS) entry which is preliminary data.</text>
</comment>
<sequence>VADFDSSPTNQELQKGHPLTVEEFNEKIKKVNHQLRVERQPLNKTKGMFYWIRNDLVKGGTVKQQICPCEGNRMPEYSIMSTQIEELPNMKPILGKDDEAIIRTEVLYDELERGWRTLLIRAIIAGAATLEKVEQVFGSSPRARWQTQVGKGSTVLAY</sequence>
<protein>
    <submittedName>
        <fullName evidence="1">Uncharacterized protein</fullName>
    </submittedName>
</protein>
<proteinExistence type="predicted"/>
<name>A0A0F8YL49_9ZZZZ</name>
<feature type="non-terminal residue" evidence="1">
    <location>
        <position position="1"/>
    </location>
</feature>
<organism evidence="1">
    <name type="scientific">marine sediment metagenome</name>
    <dbReference type="NCBI Taxonomy" id="412755"/>
    <lineage>
        <taxon>unclassified sequences</taxon>
        <taxon>metagenomes</taxon>
        <taxon>ecological metagenomes</taxon>
    </lineage>
</organism>
<accession>A0A0F8YL49</accession>
<dbReference type="AlphaFoldDB" id="A0A0F8YL49"/>